<dbReference type="STRING" id="224013.ACX27_24455"/>
<reference evidence="1 2" key="2">
    <citation type="journal article" date="2016" name="Genome Announc.">
        <title>Draft Genome Sequence of the N2-Fixing Cyanobacterium Nostoc piscinale CENA21, Isolated from the Brazilian Amazon Floodplain.</title>
        <authorList>
            <person name="Leao T."/>
            <person name="Guimaraes P.I."/>
            <person name="de Melo A.G."/>
            <person name="Ramos R.T."/>
            <person name="Leao P.N."/>
            <person name="Silva A."/>
            <person name="Fiore M.F."/>
            <person name="Schneider M.P."/>
        </authorList>
    </citation>
    <scope>NUCLEOTIDE SEQUENCE [LARGE SCALE GENOMIC DNA]</scope>
    <source>
        <strain evidence="1 2">CENA21</strain>
    </source>
</reference>
<keyword evidence="2" id="KW-1185">Reference proteome</keyword>
<evidence type="ECO:0000313" key="2">
    <source>
        <dbReference type="Proteomes" id="UP000062645"/>
    </source>
</evidence>
<protein>
    <submittedName>
        <fullName evidence="1">Uncharacterized protein</fullName>
    </submittedName>
</protein>
<dbReference type="AlphaFoldDB" id="A0A0M5TIM0"/>
<evidence type="ECO:0000313" key="1">
    <source>
        <dbReference type="EMBL" id="ALF55262.1"/>
    </source>
</evidence>
<accession>A0A0M5TIM0</accession>
<organism evidence="1 2">
    <name type="scientific">Nostoc piscinale CENA21</name>
    <dbReference type="NCBI Taxonomy" id="224013"/>
    <lineage>
        <taxon>Bacteria</taxon>
        <taxon>Bacillati</taxon>
        <taxon>Cyanobacteriota</taxon>
        <taxon>Cyanophyceae</taxon>
        <taxon>Nostocales</taxon>
        <taxon>Nostocaceae</taxon>
        <taxon>Nostoc</taxon>
    </lineage>
</organism>
<dbReference type="OrthoDB" id="457991at2"/>
<dbReference type="EMBL" id="CP012036">
    <property type="protein sequence ID" value="ALF55262.1"/>
    <property type="molecule type" value="Genomic_DNA"/>
</dbReference>
<dbReference type="Proteomes" id="UP000062645">
    <property type="component" value="Chromosome"/>
</dbReference>
<name>A0A0M5TIM0_9NOSO</name>
<dbReference type="PATRIC" id="fig|224013.5.peg.5866"/>
<sequence length="242" mass="28686">MLGNIHSFKIPITCITAINYLENLSERVNILSLYQRLFPEKWLESTIPINKQSHPTSAYLDREIEFINLVNENLFPVEYIDEIEFNPERDSILVSPQRLEWWNEDFDELVYSEKFLLSLMGQGYNISQWKLNFGFTPDYLAPAEEIYFEKFVKLCRRYKNPLQYLDIAIRIIDYSTENIWLDITCETSDWLEWTYENIVFLAQKWQEAVSMIEKSNEVSHLLETSISARKAAVKIWNQASKA</sequence>
<dbReference type="RefSeq" id="WP_062296276.1">
    <property type="nucleotide sequence ID" value="NZ_CP012036.1"/>
</dbReference>
<gene>
    <name evidence="1" type="ORF">ACX27_24455</name>
</gene>
<proteinExistence type="predicted"/>
<dbReference type="KEGG" id="npz:ACX27_24455"/>
<reference evidence="2" key="1">
    <citation type="submission" date="2015-07" db="EMBL/GenBank/DDBJ databases">
        <title>Genome Of Nitrogen-Fixing Cyanobacterium Nostoc piscinale CENA21 From Solimoes/Amazon River Floodplain Sediments And Comparative Genomics To Uncover Biosynthetic Natural Products Potential.</title>
        <authorList>
            <person name="Leao T.F."/>
            <person name="Leao P.N."/>
            <person name="Guimaraes P.I."/>
            <person name="de Melo A.G.C."/>
            <person name="Ramos R.T.J."/>
            <person name="Silva A."/>
            <person name="Fiore M.F."/>
            <person name="Schneider M.P.C."/>
        </authorList>
    </citation>
    <scope>NUCLEOTIDE SEQUENCE [LARGE SCALE GENOMIC DNA]</scope>
    <source>
        <strain evidence="2">CENA21</strain>
    </source>
</reference>